<dbReference type="EMBL" id="VVIM01000006">
    <property type="protein sequence ID" value="KAB0797734.1"/>
    <property type="molecule type" value="Genomic_DNA"/>
</dbReference>
<dbReference type="GO" id="GO:1902936">
    <property type="term" value="F:phosphatidylinositol bisphosphate binding"/>
    <property type="evidence" value="ECO:0007669"/>
    <property type="project" value="TreeGrafter"/>
</dbReference>
<keyword evidence="1" id="KW-1133">Transmembrane helix</keyword>
<dbReference type="SMART" id="SM01100">
    <property type="entry name" value="CRAL_TRIO_N"/>
    <property type="match status" value="2"/>
</dbReference>
<dbReference type="PRINTS" id="PR00180">
    <property type="entry name" value="CRETINALDHBP"/>
</dbReference>
<accession>A0A5N4AK99</accession>
<dbReference type="Pfam" id="PF00650">
    <property type="entry name" value="CRAL_TRIO"/>
    <property type="match status" value="2"/>
</dbReference>
<keyword evidence="4" id="KW-1185">Reference proteome</keyword>
<dbReference type="Gene3D" id="3.40.525.10">
    <property type="entry name" value="CRAL-TRIO lipid binding domain"/>
    <property type="match status" value="2"/>
</dbReference>
<evidence type="ECO:0000313" key="3">
    <source>
        <dbReference type="EMBL" id="KAB0797734.1"/>
    </source>
</evidence>
<name>A0A5N4AK99_PHOPY</name>
<keyword evidence="1" id="KW-0472">Membrane</keyword>
<dbReference type="CDD" id="cd00170">
    <property type="entry name" value="SEC14"/>
    <property type="match status" value="1"/>
</dbReference>
<dbReference type="InParanoid" id="A0A5N4AK99"/>
<dbReference type="InterPro" id="IPR036865">
    <property type="entry name" value="CRAL-TRIO_dom_sf"/>
</dbReference>
<feature type="domain" description="CRAL-TRIO" evidence="2">
    <location>
        <begin position="44"/>
        <end position="256"/>
    </location>
</feature>
<reference evidence="3 4" key="1">
    <citation type="journal article" date="2018" name="Elife">
        <title>Firefly genomes illuminate parallel origins of bioluminescence in beetles.</title>
        <authorList>
            <person name="Fallon T.R."/>
            <person name="Lower S.E."/>
            <person name="Chang C.H."/>
            <person name="Bessho-Uehara M."/>
            <person name="Martin G.J."/>
            <person name="Bewick A.J."/>
            <person name="Behringer M."/>
            <person name="Debat H.J."/>
            <person name="Wong I."/>
            <person name="Day J.C."/>
            <person name="Suvorov A."/>
            <person name="Silva C.J."/>
            <person name="Stanger-Hall K.F."/>
            <person name="Hall D.W."/>
            <person name="Schmitz R.J."/>
            <person name="Nelson D.R."/>
            <person name="Lewis S.M."/>
            <person name="Shigenobu S."/>
            <person name="Bybee S.M."/>
            <person name="Larracuente A.M."/>
            <person name="Oba Y."/>
            <person name="Weng J.K."/>
        </authorList>
    </citation>
    <scope>NUCLEOTIDE SEQUENCE [LARGE SCALE GENOMIC DNA]</scope>
    <source>
        <strain evidence="3">1611_PpyrPB1</strain>
        <tissue evidence="3">Whole body</tissue>
    </source>
</reference>
<dbReference type="PANTHER" id="PTHR10174">
    <property type="entry name" value="ALPHA-TOCOPHEROL TRANSFER PROTEIN-RELATED"/>
    <property type="match status" value="1"/>
</dbReference>
<proteinExistence type="predicted"/>
<dbReference type="Gene3D" id="1.10.8.20">
    <property type="entry name" value="N-terminal domain of phosphatidylinositol transfer protein sec14p"/>
    <property type="match status" value="2"/>
</dbReference>
<dbReference type="Proteomes" id="UP000327044">
    <property type="component" value="Unassembled WGS sequence"/>
</dbReference>
<sequence>MDASEINNMKCCKETDLNEDPKIIGNDLQMIRDWLRKQPHLKVREDDASLLIFLRSSKYSIQRAKEKLDNYYSMVTLLPEFFANRDPFAPDIQELLRVGTMVPLPNTIGDCGPRIILFAFDYDADLVPYTTLIKACLMLLDILMVEDLNTVVSGVYLLSDPAKCALNYILQFTPSYISKHVYCMETGYPLRLKGIQVENCPAAMEAAVRFLRNYLNGKISKRLHVYSADSNPNGLKKEIPLELMPIEYGGKNGSMKELGVIWKKKMESYSEWFRDGTKYKTNESLRTGMPKTTDNELGIDGSFRKLQDLNEDSVSVQNDLEKIREWLKKQPHLNVRDGQFFQSVQVSEILITDDASLLIFLRSSKYSIQRTKEKLDNYYSMITLLPEIFDDLDPFAPDIQALLNVGTMVPLPNTFGKCGPRIILCGYGYDPVLVPYTTIVKASLMIYDILMAEDLNTVAFGVYMVIDLKRFSLKYALQLTPTIVTQHLYCIETGYPLRLKGMQIENCPSALDVTVKIVKACLKGKVSNRVRTIYILIYEFYVWFLFSCMCTGRIAIFKRKLPLKCCPSSMVEQMDQLKSWEVSIQRQGALS</sequence>
<gene>
    <name evidence="3" type="ORF">PPYR_08727</name>
</gene>
<evidence type="ECO:0000259" key="2">
    <source>
        <dbReference type="PROSITE" id="PS50191"/>
    </source>
</evidence>
<dbReference type="PROSITE" id="PS50191">
    <property type="entry name" value="CRAL_TRIO"/>
    <property type="match status" value="1"/>
</dbReference>
<dbReference type="SUPFAM" id="SSF46938">
    <property type="entry name" value="CRAL/TRIO N-terminal domain"/>
    <property type="match status" value="2"/>
</dbReference>
<dbReference type="InterPro" id="IPR036273">
    <property type="entry name" value="CRAL/TRIO_N_dom_sf"/>
</dbReference>
<dbReference type="InterPro" id="IPR011074">
    <property type="entry name" value="CRAL/TRIO_N_dom"/>
</dbReference>
<dbReference type="PANTHER" id="PTHR10174:SF224">
    <property type="entry name" value="RETINOL-BINDING PROTEIN PINTA"/>
    <property type="match status" value="1"/>
</dbReference>
<keyword evidence="1" id="KW-0812">Transmembrane</keyword>
<dbReference type="GO" id="GO:0016020">
    <property type="term" value="C:membrane"/>
    <property type="evidence" value="ECO:0007669"/>
    <property type="project" value="TreeGrafter"/>
</dbReference>
<dbReference type="InterPro" id="IPR001251">
    <property type="entry name" value="CRAL-TRIO_dom"/>
</dbReference>
<dbReference type="SUPFAM" id="SSF52087">
    <property type="entry name" value="CRAL/TRIO domain"/>
    <property type="match status" value="2"/>
</dbReference>
<evidence type="ECO:0000256" key="1">
    <source>
        <dbReference type="SAM" id="Phobius"/>
    </source>
</evidence>
<feature type="transmembrane region" description="Helical" evidence="1">
    <location>
        <begin position="533"/>
        <end position="556"/>
    </location>
</feature>
<comment type="caution">
    <text evidence="3">The sequence shown here is derived from an EMBL/GenBank/DDBJ whole genome shotgun (WGS) entry which is preliminary data.</text>
</comment>
<dbReference type="AlphaFoldDB" id="A0A5N4AK99"/>
<protein>
    <recommendedName>
        <fullName evidence="2">CRAL-TRIO domain-containing protein</fullName>
    </recommendedName>
</protein>
<organism evidence="3 4">
    <name type="scientific">Photinus pyralis</name>
    <name type="common">Common eastern firefly</name>
    <name type="synonym">Lampyris pyralis</name>
    <dbReference type="NCBI Taxonomy" id="7054"/>
    <lineage>
        <taxon>Eukaryota</taxon>
        <taxon>Metazoa</taxon>
        <taxon>Ecdysozoa</taxon>
        <taxon>Arthropoda</taxon>
        <taxon>Hexapoda</taxon>
        <taxon>Insecta</taxon>
        <taxon>Pterygota</taxon>
        <taxon>Neoptera</taxon>
        <taxon>Endopterygota</taxon>
        <taxon>Coleoptera</taxon>
        <taxon>Polyphaga</taxon>
        <taxon>Elateriformia</taxon>
        <taxon>Elateroidea</taxon>
        <taxon>Lampyridae</taxon>
        <taxon>Lampyrinae</taxon>
        <taxon>Photinus</taxon>
    </lineage>
</organism>
<evidence type="ECO:0000313" key="4">
    <source>
        <dbReference type="Proteomes" id="UP000327044"/>
    </source>
</evidence>